<dbReference type="InterPro" id="IPR023299">
    <property type="entry name" value="ATPase_P-typ_cyto_dom_N"/>
</dbReference>
<dbReference type="InterPro" id="IPR036163">
    <property type="entry name" value="HMA_dom_sf"/>
</dbReference>
<evidence type="ECO:0000256" key="16">
    <source>
        <dbReference type="ARBA" id="ARBA00023065"/>
    </source>
</evidence>
<dbReference type="EMBL" id="AZRM01000036">
    <property type="protein sequence ID" value="PNR99364.1"/>
    <property type="molecule type" value="Genomic_DNA"/>
</dbReference>
<evidence type="ECO:0000256" key="12">
    <source>
        <dbReference type="ARBA" id="ARBA00022842"/>
    </source>
</evidence>
<keyword evidence="23" id="KW-1185">Reference proteome</keyword>
<evidence type="ECO:0000256" key="9">
    <source>
        <dbReference type="ARBA" id="ARBA00022741"/>
    </source>
</evidence>
<evidence type="ECO:0000256" key="18">
    <source>
        <dbReference type="ARBA" id="ARBA00033239"/>
    </source>
</evidence>
<keyword evidence="6" id="KW-0597">Phosphoprotein</keyword>
<dbReference type="GO" id="GO:0016887">
    <property type="term" value="F:ATP hydrolysis activity"/>
    <property type="evidence" value="ECO:0007669"/>
    <property type="project" value="InterPro"/>
</dbReference>
<comment type="similarity">
    <text evidence="2 20">Belongs to the cation transport ATPase (P-type) (TC 3.A.3) family. Type IB subfamily.</text>
</comment>
<dbReference type="GO" id="GO:0043682">
    <property type="term" value="F:P-type divalent copper transporter activity"/>
    <property type="evidence" value="ECO:0007669"/>
    <property type="project" value="TreeGrafter"/>
</dbReference>
<evidence type="ECO:0000256" key="14">
    <source>
        <dbReference type="ARBA" id="ARBA00022989"/>
    </source>
</evidence>
<dbReference type="InterPro" id="IPR018303">
    <property type="entry name" value="ATPase_P-typ_P_site"/>
</dbReference>
<dbReference type="AlphaFoldDB" id="A0A2K1P994"/>
<dbReference type="InterPro" id="IPR008250">
    <property type="entry name" value="ATPase_P-typ_transduc_dom_A_sf"/>
</dbReference>
<keyword evidence="16" id="KW-0406">Ion transport</keyword>
<dbReference type="SUPFAM" id="SSF81653">
    <property type="entry name" value="Calcium ATPase, transduction domain A"/>
    <property type="match status" value="1"/>
</dbReference>
<evidence type="ECO:0000256" key="15">
    <source>
        <dbReference type="ARBA" id="ARBA00023008"/>
    </source>
</evidence>
<keyword evidence="8 20" id="KW-0479">Metal-binding</keyword>
<dbReference type="PROSITE" id="PS00154">
    <property type="entry name" value="ATPASE_E1_E2"/>
    <property type="match status" value="1"/>
</dbReference>
<dbReference type="RefSeq" id="WP_103079147.1">
    <property type="nucleotide sequence ID" value="NZ_AZRM01000036.1"/>
</dbReference>
<dbReference type="SUPFAM" id="SSF81665">
    <property type="entry name" value="Calcium ATPase, transmembrane domain M"/>
    <property type="match status" value="1"/>
</dbReference>
<dbReference type="PANTHER" id="PTHR43520:SF8">
    <property type="entry name" value="P-TYPE CU(+) TRANSPORTER"/>
    <property type="match status" value="1"/>
</dbReference>
<name>A0A2K1P994_9BACT</name>
<dbReference type="SFLD" id="SFLDF00027">
    <property type="entry name" value="p-type_atpase"/>
    <property type="match status" value="1"/>
</dbReference>
<evidence type="ECO:0000256" key="13">
    <source>
        <dbReference type="ARBA" id="ARBA00022967"/>
    </source>
</evidence>
<dbReference type="InterPro" id="IPR001757">
    <property type="entry name" value="P_typ_ATPase"/>
</dbReference>
<evidence type="ECO:0000256" key="5">
    <source>
        <dbReference type="ARBA" id="ARBA00022475"/>
    </source>
</evidence>
<dbReference type="SUPFAM" id="SSF55008">
    <property type="entry name" value="HMA, heavy metal-associated domain"/>
    <property type="match status" value="1"/>
</dbReference>
<evidence type="ECO:0000313" key="22">
    <source>
        <dbReference type="EMBL" id="PNR99364.1"/>
    </source>
</evidence>
<evidence type="ECO:0000256" key="17">
    <source>
        <dbReference type="ARBA" id="ARBA00023136"/>
    </source>
</evidence>
<dbReference type="FunFam" id="3.30.70.100:FF:000005">
    <property type="entry name" value="Copper-exporting P-type ATPase A"/>
    <property type="match status" value="1"/>
</dbReference>
<feature type="transmembrane region" description="Helical" evidence="20">
    <location>
        <begin position="107"/>
        <end position="124"/>
    </location>
</feature>
<dbReference type="Gene3D" id="3.40.50.1000">
    <property type="entry name" value="HAD superfamily/HAD-like"/>
    <property type="match status" value="1"/>
</dbReference>
<gene>
    <name evidence="22" type="ORF">X928_07580</name>
</gene>
<evidence type="ECO:0000256" key="7">
    <source>
        <dbReference type="ARBA" id="ARBA00022692"/>
    </source>
</evidence>
<dbReference type="PROSITE" id="PS01047">
    <property type="entry name" value="HMA_1"/>
    <property type="match status" value="1"/>
</dbReference>
<dbReference type="SFLD" id="SFLDG00002">
    <property type="entry name" value="C1.7:_P-type_atpase_like"/>
    <property type="match status" value="1"/>
</dbReference>
<keyword evidence="17 20" id="KW-0472">Membrane</keyword>
<evidence type="ECO:0000256" key="4">
    <source>
        <dbReference type="ARBA" id="ARBA00022448"/>
    </source>
</evidence>
<dbReference type="InterPro" id="IPR044492">
    <property type="entry name" value="P_typ_ATPase_HD_dom"/>
</dbReference>
<keyword evidence="12" id="KW-0460">Magnesium</keyword>
<evidence type="ECO:0000313" key="23">
    <source>
        <dbReference type="Proteomes" id="UP000236199"/>
    </source>
</evidence>
<dbReference type="SUPFAM" id="SSF56784">
    <property type="entry name" value="HAD-like"/>
    <property type="match status" value="1"/>
</dbReference>
<dbReference type="CDD" id="cd00371">
    <property type="entry name" value="HMA"/>
    <property type="match status" value="1"/>
</dbReference>
<dbReference type="InterPro" id="IPR036412">
    <property type="entry name" value="HAD-like_sf"/>
</dbReference>
<feature type="domain" description="HMA" evidence="21">
    <location>
        <begin position="22"/>
        <end position="87"/>
    </location>
</feature>
<dbReference type="EC" id="7.2.2.8" evidence="3"/>
<evidence type="ECO:0000256" key="11">
    <source>
        <dbReference type="ARBA" id="ARBA00022840"/>
    </source>
</evidence>
<feature type="transmembrane region" description="Helical" evidence="20">
    <location>
        <begin position="345"/>
        <end position="366"/>
    </location>
</feature>
<keyword evidence="4" id="KW-0813">Transport</keyword>
<evidence type="ECO:0000256" key="6">
    <source>
        <dbReference type="ARBA" id="ARBA00022553"/>
    </source>
</evidence>
<dbReference type="InterPro" id="IPR006121">
    <property type="entry name" value="HMA_dom"/>
</dbReference>
<comment type="subcellular location">
    <subcellularLocation>
        <location evidence="1">Cell membrane</location>
        <topology evidence="1">Multi-pass membrane protein</topology>
    </subcellularLocation>
</comment>
<dbReference type="Proteomes" id="UP000236199">
    <property type="component" value="Unassembled WGS sequence"/>
</dbReference>
<keyword evidence="14 20" id="KW-1133">Transmembrane helix</keyword>
<dbReference type="PANTHER" id="PTHR43520">
    <property type="entry name" value="ATP7, ISOFORM B"/>
    <property type="match status" value="1"/>
</dbReference>
<feature type="transmembrane region" description="Helical" evidence="20">
    <location>
        <begin position="194"/>
        <end position="211"/>
    </location>
</feature>
<dbReference type="GO" id="GO:0005524">
    <property type="term" value="F:ATP binding"/>
    <property type="evidence" value="ECO:0007669"/>
    <property type="project" value="UniProtKB-UniRule"/>
</dbReference>
<keyword evidence="15" id="KW-0186">Copper</keyword>
<dbReference type="GO" id="GO:0140581">
    <property type="term" value="F:P-type monovalent copper transporter activity"/>
    <property type="evidence" value="ECO:0007669"/>
    <property type="project" value="UniProtKB-EC"/>
</dbReference>
<sequence>MSEVKEKSLEPSNSQEKFAQNNKVSFSVQGMTCATCVKNVERALKKLDGVKYVSVNLATEKAVLISQEAIPMNKIKKAVSDVGYKVSEEIPTEDLIEKRFKESRKDMYISVGITIPLMILMILNMSGLHIPFMLFIELIGGAATIFIPGRKTLKSAWIALSHLHTNMDTLVSLGAISAWATTVLAIIGLDILSFGTIASMLITLNLVGRYIEARMKHSASREIKLLLSMKVDKANVITDQGVVELPIETVKIGDLILVRQGEKIPLDGTIVEGQASINESMISGEPLPVLKGEKDPVVSGTIVESGLLKIKVEKVGEDTFLNQMIKLVEEAQSSKVPIQALADRITLYFIPTVFSLAVLSGMLWFFQYETFQPFLINASNVIPWVLTGAGPLSTAIFSFVATLVIACPCALGLATPMALVAASSVSAKKGLIIKNGEAIQTAKDIDTILMDKTGTLTKGQPSVIEHNLDDETFLIISEIEKNSTHPLAKAIVEYAQEHIKNQNVEIEGIEEITGKGIVGTYKNNEYYIGKPRDAKPYQEFMENAETVIEVSKNEKIVGYIRIADAIKSDAVEAIKKLKEMGMEPIMVTGDNENTARAVAKKVGIDRVFANISPQNKVEIVRKYQIEGKKVGMIGDGINDAAALKSSDMGIAIGNGTDLAIESADVIISQGEISKVIDAIKISEITFKKIKQNLFWAFFYNIIAIPLAMIGILHPAIAEIAMLFSSINVIYNSSRITKKL</sequence>
<dbReference type="Gene3D" id="3.30.70.100">
    <property type="match status" value="1"/>
</dbReference>
<evidence type="ECO:0000259" key="21">
    <source>
        <dbReference type="PROSITE" id="PS50846"/>
    </source>
</evidence>
<dbReference type="Pfam" id="PF00403">
    <property type="entry name" value="HMA"/>
    <property type="match status" value="1"/>
</dbReference>
<keyword evidence="7 20" id="KW-0812">Transmembrane</keyword>
<dbReference type="PROSITE" id="PS50846">
    <property type="entry name" value="HMA_2"/>
    <property type="match status" value="1"/>
</dbReference>
<reference evidence="22 23" key="1">
    <citation type="submission" date="2013-12" db="EMBL/GenBank/DDBJ databases">
        <title>Comparative genomics of Petrotoga isolates.</title>
        <authorList>
            <person name="Nesbo C.L."/>
            <person name="Charchuk R."/>
            <person name="Chow K."/>
        </authorList>
    </citation>
    <scope>NUCLEOTIDE SEQUENCE [LARGE SCALE GENOMIC DNA]</scope>
    <source>
        <strain evidence="22 23">DSM 10691</strain>
    </source>
</reference>
<dbReference type="Gene3D" id="3.40.1110.10">
    <property type="entry name" value="Calcium-transporting ATPase, cytoplasmic domain N"/>
    <property type="match status" value="1"/>
</dbReference>
<dbReference type="FunFam" id="3.40.50.1000:FF:000144">
    <property type="entry name" value="copper-transporting ATPase 1 isoform X2"/>
    <property type="match status" value="1"/>
</dbReference>
<dbReference type="NCBIfam" id="TIGR01525">
    <property type="entry name" value="ATPase-IB_hvy"/>
    <property type="match status" value="1"/>
</dbReference>
<dbReference type="OrthoDB" id="9760802at2"/>
<dbReference type="GO" id="GO:0055070">
    <property type="term" value="P:copper ion homeostasis"/>
    <property type="evidence" value="ECO:0007669"/>
    <property type="project" value="TreeGrafter"/>
</dbReference>
<dbReference type="InterPro" id="IPR059000">
    <property type="entry name" value="ATPase_P-type_domA"/>
</dbReference>
<keyword evidence="10" id="KW-0187">Copper transport</keyword>
<dbReference type="PRINTS" id="PR00119">
    <property type="entry name" value="CATATPASE"/>
</dbReference>
<feature type="transmembrane region" description="Helical" evidence="20">
    <location>
        <begin position="130"/>
        <end position="149"/>
    </location>
</feature>
<dbReference type="InterPro" id="IPR023214">
    <property type="entry name" value="HAD_sf"/>
</dbReference>
<evidence type="ECO:0000256" key="10">
    <source>
        <dbReference type="ARBA" id="ARBA00022796"/>
    </source>
</evidence>
<dbReference type="CDD" id="cd02094">
    <property type="entry name" value="P-type_ATPase_Cu-like"/>
    <property type="match status" value="1"/>
</dbReference>
<comment type="catalytic activity">
    <reaction evidence="19">
        <text>Cu(+)(in) + ATP + H2O = Cu(+)(out) + ADP + phosphate + H(+)</text>
        <dbReference type="Rhea" id="RHEA:25792"/>
        <dbReference type="ChEBI" id="CHEBI:15377"/>
        <dbReference type="ChEBI" id="CHEBI:15378"/>
        <dbReference type="ChEBI" id="CHEBI:30616"/>
        <dbReference type="ChEBI" id="CHEBI:43474"/>
        <dbReference type="ChEBI" id="CHEBI:49552"/>
        <dbReference type="ChEBI" id="CHEBI:456216"/>
        <dbReference type="EC" id="7.2.2.8"/>
    </reaction>
</comment>
<organism evidence="22 23">
    <name type="scientific">Petrotoga miotherma DSM 10691</name>
    <dbReference type="NCBI Taxonomy" id="1434326"/>
    <lineage>
        <taxon>Bacteria</taxon>
        <taxon>Thermotogati</taxon>
        <taxon>Thermotogota</taxon>
        <taxon>Thermotogae</taxon>
        <taxon>Petrotogales</taxon>
        <taxon>Petrotogaceae</taxon>
        <taxon>Petrotoga</taxon>
    </lineage>
</organism>
<keyword evidence="5 20" id="KW-1003">Cell membrane</keyword>
<dbReference type="GO" id="GO:0005886">
    <property type="term" value="C:plasma membrane"/>
    <property type="evidence" value="ECO:0007669"/>
    <property type="project" value="UniProtKB-SubCell"/>
</dbReference>
<dbReference type="PRINTS" id="PR00941">
    <property type="entry name" value="CDATPASE"/>
</dbReference>
<evidence type="ECO:0000256" key="2">
    <source>
        <dbReference type="ARBA" id="ARBA00006024"/>
    </source>
</evidence>
<proteinExistence type="inferred from homology"/>
<dbReference type="Pfam" id="PF00702">
    <property type="entry name" value="Hydrolase"/>
    <property type="match status" value="1"/>
</dbReference>
<dbReference type="SFLD" id="SFLDS00003">
    <property type="entry name" value="Haloacid_Dehalogenase"/>
    <property type="match status" value="1"/>
</dbReference>
<evidence type="ECO:0000256" key="1">
    <source>
        <dbReference type="ARBA" id="ARBA00004651"/>
    </source>
</evidence>
<dbReference type="Gene3D" id="2.70.150.10">
    <property type="entry name" value="Calcium-transporting ATPase, cytoplasmic transduction domain A"/>
    <property type="match status" value="1"/>
</dbReference>
<dbReference type="NCBIfam" id="TIGR01494">
    <property type="entry name" value="ATPase_P-type"/>
    <property type="match status" value="2"/>
</dbReference>
<feature type="transmembrane region" description="Helical" evidence="20">
    <location>
        <begin position="693"/>
        <end position="716"/>
    </location>
</feature>
<comment type="caution">
    <text evidence="22">The sequence shown here is derived from an EMBL/GenBank/DDBJ whole genome shotgun (WGS) entry which is preliminary data.</text>
</comment>
<dbReference type="FunFam" id="2.70.150.10:FF:000020">
    <property type="entry name" value="Copper-exporting P-type ATPase A"/>
    <property type="match status" value="1"/>
</dbReference>
<keyword evidence="11 20" id="KW-0067">ATP-binding</keyword>
<evidence type="ECO:0000256" key="19">
    <source>
        <dbReference type="ARBA" id="ARBA00049289"/>
    </source>
</evidence>
<keyword evidence="9 20" id="KW-0547">Nucleotide-binding</keyword>
<evidence type="ECO:0000256" key="3">
    <source>
        <dbReference type="ARBA" id="ARBA00012517"/>
    </source>
</evidence>
<evidence type="ECO:0000256" key="20">
    <source>
        <dbReference type="RuleBase" id="RU362081"/>
    </source>
</evidence>
<dbReference type="InterPro" id="IPR017969">
    <property type="entry name" value="Heavy-metal-associated_CS"/>
</dbReference>
<dbReference type="GO" id="GO:0005507">
    <property type="term" value="F:copper ion binding"/>
    <property type="evidence" value="ECO:0007669"/>
    <property type="project" value="TreeGrafter"/>
</dbReference>
<keyword evidence="13" id="KW-1278">Translocase</keyword>
<accession>A0A2K1P994</accession>
<evidence type="ECO:0000256" key="8">
    <source>
        <dbReference type="ARBA" id="ARBA00022723"/>
    </source>
</evidence>
<feature type="transmembrane region" description="Helical" evidence="20">
    <location>
        <begin position="170"/>
        <end position="188"/>
    </location>
</feature>
<dbReference type="Pfam" id="PF00122">
    <property type="entry name" value="E1-E2_ATPase"/>
    <property type="match status" value="1"/>
</dbReference>
<dbReference type="InterPro" id="IPR023298">
    <property type="entry name" value="ATPase_P-typ_TM_dom_sf"/>
</dbReference>
<protein>
    <recommendedName>
        <fullName evidence="3">P-type Cu(+) transporter</fullName>
        <ecNumber evidence="3">7.2.2.8</ecNumber>
    </recommendedName>
    <alternativeName>
        <fullName evidence="18">Cu(+)-exporting ATPase</fullName>
    </alternativeName>
</protein>
<dbReference type="InterPro" id="IPR027256">
    <property type="entry name" value="P-typ_ATPase_IB"/>
</dbReference>